<comment type="similarity">
    <text evidence="2">Belongs to the tumor necrosis factor family.</text>
</comment>
<reference evidence="6" key="2">
    <citation type="submission" date="2025-08" db="UniProtKB">
        <authorList>
            <consortium name="Ensembl"/>
        </authorList>
    </citation>
    <scope>IDENTIFICATION</scope>
</reference>
<accession>A0A8C9RAT1</accession>
<dbReference type="PANTHER" id="PTHR11471">
    <property type="entry name" value="TUMOR NECROSIS FACTOR FAMILY MEMBER"/>
    <property type="match status" value="1"/>
</dbReference>
<dbReference type="GO" id="GO:0016020">
    <property type="term" value="C:membrane"/>
    <property type="evidence" value="ECO:0007669"/>
    <property type="project" value="UniProtKB-SubCell"/>
</dbReference>
<evidence type="ECO:0000256" key="2">
    <source>
        <dbReference type="ARBA" id="ARBA00008670"/>
    </source>
</evidence>
<evidence type="ECO:0000313" key="7">
    <source>
        <dbReference type="Proteomes" id="UP000694397"/>
    </source>
</evidence>
<sequence length="184" mass="21066">TYHFYLYVYDRPWGDLHARVMLFLFSSRAGLQKSSSVTGYLEWERERGDAHLHLFTYEEARRALVVQRSGRYSVYLHVTFLVSEESCSDGAVELQQAVFVWSDSYREDMPLLRARDSVGCGVAAWAKSLYTAGVFSLSAGDRLMVEVSPQKLVGRHEKNLFFGAFFVAPEPGEEEEEEEKICQD</sequence>
<protein>
    <recommendedName>
        <fullName evidence="5">THD domain-containing protein</fullName>
    </recommendedName>
</protein>
<dbReference type="GeneTree" id="ENSGT01060000248544"/>
<dbReference type="AlphaFoldDB" id="A0A8C9RAT1"/>
<dbReference type="SUPFAM" id="SSF49842">
    <property type="entry name" value="TNF-like"/>
    <property type="match status" value="1"/>
</dbReference>
<dbReference type="PANTHER" id="PTHR11471:SF24">
    <property type="entry name" value="TUMOR NECROSIS FACTOR LIGAND SUPERFAMILY MEMBER 15"/>
    <property type="match status" value="1"/>
</dbReference>
<evidence type="ECO:0000259" key="5">
    <source>
        <dbReference type="PROSITE" id="PS50049"/>
    </source>
</evidence>
<proteinExistence type="inferred from homology"/>
<feature type="domain" description="THD" evidence="5">
    <location>
        <begin position="27"/>
        <end position="167"/>
    </location>
</feature>
<dbReference type="GO" id="GO:0005615">
    <property type="term" value="C:extracellular space"/>
    <property type="evidence" value="ECO:0007669"/>
    <property type="project" value="UniProtKB-KW"/>
</dbReference>
<reference evidence="6 7" key="1">
    <citation type="submission" date="2019-04" db="EMBL/GenBank/DDBJ databases">
        <authorList>
            <consortium name="Wellcome Sanger Institute Data Sharing"/>
        </authorList>
    </citation>
    <scope>NUCLEOTIDE SEQUENCE [LARGE SCALE GENOMIC DNA]</scope>
</reference>
<dbReference type="InterPro" id="IPR006053">
    <property type="entry name" value="TNF"/>
</dbReference>
<comment type="subcellular location">
    <subcellularLocation>
        <location evidence="1">Membrane</location>
    </subcellularLocation>
</comment>
<evidence type="ECO:0000313" key="6">
    <source>
        <dbReference type="Ensembl" id="ENSSFOP00015012819.2"/>
    </source>
</evidence>
<dbReference type="Pfam" id="PF00229">
    <property type="entry name" value="TNF"/>
    <property type="match status" value="1"/>
</dbReference>
<dbReference type="GO" id="GO:0006955">
    <property type="term" value="P:immune response"/>
    <property type="evidence" value="ECO:0007669"/>
    <property type="project" value="InterPro"/>
</dbReference>
<dbReference type="InterPro" id="IPR008983">
    <property type="entry name" value="Tumour_necrosis_fac-like_dom"/>
</dbReference>
<dbReference type="PROSITE" id="PS50049">
    <property type="entry name" value="THD_2"/>
    <property type="match status" value="1"/>
</dbReference>
<evidence type="ECO:0000256" key="1">
    <source>
        <dbReference type="ARBA" id="ARBA00004370"/>
    </source>
</evidence>
<keyword evidence="4" id="KW-0472">Membrane</keyword>
<evidence type="ECO:0000256" key="4">
    <source>
        <dbReference type="ARBA" id="ARBA00023136"/>
    </source>
</evidence>
<reference evidence="6" key="3">
    <citation type="submission" date="2025-09" db="UniProtKB">
        <authorList>
            <consortium name="Ensembl"/>
        </authorList>
    </citation>
    <scope>IDENTIFICATION</scope>
</reference>
<dbReference type="OrthoDB" id="9936525at2759"/>
<dbReference type="Proteomes" id="UP000694397">
    <property type="component" value="Chromosome 17"/>
</dbReference>
<keyword evidence="3" id="KW-0202">Cytokine</keyword>
<name>A0A8C9RAT1_SCLFO</name>
<dbReference type="Gene3D" id="2.60.120.40">
    <property type="match status" value="1"/>
</dbReference>
<dbReference type="Ensembl" id="ENSSFOT00015012981.2">
    <property type="protein sequence ID" value="ENSSFOP00015012819.2"/>
    <property type="gene ID" value="ENSSFOG00015008262.2"/>
</dbReference>
<dbReference type="InterPro" id="IPR006052">
    <property type="entry name" value="TNF_dom"/>
</dbReference>
<dbReference type="GO" id="GO:0005164">
    <property type="term" value="F:tumor necrosis factor receptor binding"/>
    <property type="evidence" value="ECO:0007669"/>
    <property type="project" value="InterPro"/>
</dbReference>
<dbReference type="GO" id="GO:0005125">
    <property type="term" value="F:cytokine activity"/>
    <property type="evidence" value="ECO:0007669"/>
    <property type="project" value="UniProtKB-KW"/>
</dbReference>
<organism evidence="6 7">
    <name type="scientific">Scleropages formosus</name>
    <name type="common">Asian bonytongue</name>
    <name type="synonym">Osteoglossum formosum</name>
    <dbReference type="NCBI Taxonomy" id="113540"/>
    <lineage>
        <taxon>Eukaryota</taxon>
        <taxon>Metazoa</taxon>
        <taxon>Chordata</taxon>
        <taxon>Craniata</taxon>
        <taxon>Vertebrata</taxon>
        <taxon>Euteleostomi</taxon>
        <taxon>Actinopterygii</taxon>
        <taxon>Neopterygii</taxon>
        <taxon>Teleostei</taxon>
        <taxon>Osteoglossocephala</taxon>
        <taxon>Osteoglossomorpha</taxon>
        <taxon>Osteoglossiformes</taxon>
        <taxon>Osteoglossidae</taxon>
        <taxon>Scleropages</taxon>
    </lineage>
</organism>
<evidence type="ECO:0000256" key="3">
    <source>
        <dbReference type="ARBA" id="ARBA00022514"/>
    </source>
</evidence>
<keyword evidence="7" id="KW-1185">Reference proteome</keyword>
<dbReference type="PRINTS" id="PR01234">
    <property type="entry name" value="TNECROSISFCT"/>
</dbReference>
<dbReference type="SMART" id="SM00207">
    <property type="entry name" value="TNF"/>
    <property type="match status" value="1"/>
</dbReference>